<comment type="similarity">
    <text evidence="2">Belongs to the aminoglycoside phosphotransferase family.</text>
</comment>
<accession>A0A6I8PAN9</accession>
<evidence type="ECO:0000256" key="5">
    <source>
        <dbReference type="ARBA" id="ARBA00022777"/>
    </source>
</evidence>
<sequence length="392" mass="44090">MASLLSGRGSETHNTMSRENDQKSPLLTKPSFTELQAATLVESIFGLNVSKVKALPSYDDQNFHVHISKDNGTPEELSEYVLKITNSESSKNSDLIEVQSHAIMFLRKEGFPTAALQSTKEGNITFLMTVGCGSETKSYMMRLLTYLPGRPIAQVPATPSILYEIGKVAAKMDKTLQEKFRHPGINNLHRGDFIWNLKNVPLLEKYVHALDGNGNREIVDQVIQQFKDKILPKLNHFRSCINHGDFNDHNILVDVSRASPEDASYHISGILDFDDMSYGYYVFEVAITIMYMMIESKDPLPVGGHVLAGFESIVPLTAEERDALFLLVCGRFSQSMVMAAYTCLLYPENKEYLMITAKTGWKHLKQMFGMGQKAVENIWFEIAQSYSPEKPV</sequence>
<dbReference type="CTD" id="123688"/>
<dbReference type="InterPro" id="IPR050249">
    <property type="entry name" value="Pseudomonas-type_ThrB"/>
</dbReference>
<reference evidence="13" key="3">
    <citation type="submission" date="2025-09" db="UniProtKB">
        <authorList>
            <consortium name="Ensembl"/>
        </authorList>
    </citation>
    <scope>IDENTIFICATION</scope>
    <source>
        <strain evidence="13">Glennie</strain>
    </source>
</reference>
<keyword evidence="3" id="KW-0963">Cytoplasm</keyword>
<dbReference type="OrthoDB" id="9973935at2759"/>
<reference evidence="13" key="2">
    <citation type="submission" date="2025-08" db="UniProtKB">
        <authorList>
            <consortium name="Ensembl"/>
        </authorList>
    </citation>
    <scope>IDENTIFICATION</scope>
    <source>
        <strain evidence="13">Glennie</strain>
    </source>
</reference>
<proteinExistence type="inferred from homology"/>
<dbReference type="SUPFAM" id="SSF56112">
    <property type="entry name" value="Protein kinase-like (PK-like)"/>
    <property type="match status" value="1"/>
</dbReference>
<keyword evidence="4" id="KW-0808">Transferase</keyword>
<dbReference type="FunCoup" id="A0A6I8PAN9">
    <property type="interactions" value="429"/>
</dbReference>
<evidence type="ECO:0000259" key="12">
    <source>
        <dbReference type="Pfam" id="PF01636"/>
    </source>
</evidence>
<dbReference type="FunFam" id="3.30.200.20:FF:000549">
    <property type="entry name" value="hydroxylysine kinase"/>
    <property type="match status" value="1"/>
</dbReference>
<evidence type="ECO:0000256" key="6">
    <source>
        <dbReference type="ARBA" id="ARBA00036820"/>
    </source>
</evidence>
<evidence type="ECO:0000256" key="9">
    <source>
        <dbReference type="ARBA" id="ARBA00040505"/>
    </source>
</evidence>
<comment type="subcellular location">
    <subcellularLocation>
        <location evidence="1">Cytoplasm</location>
    </subcellularLocation>
</comment>
<evidence type="ECO:0000256" key="4">
    <source>
        <dbReference type="ARBA" id="ARBA00022679"/>
    </source>
</evidence>
<evidence type="ECO:0000256" key="10">
    <source>
        <dbReference type="ARBA" id="ARBA00076893"/>
    </source>
</evidence>
<dbReference type="Proteomes" id="UP000002279">
    <property type="component" value="Chromosome 5"/>
</dbReference>
<evidence type="ECO:0000256" key="8">
    <source>
        <dbReference type="ARBA" id="ARBA00038873"/>
    </source>
</evidence>
<dbReference type="GeneTree" id="ENSGT00390000011314"/>
<protein>
    <recommendedName>
        <fullName evidence="9">Hydroxylysine kinase</fullName>
        <ecNumber evidence="8">2.7.1.81</ecNumber>
    </recommendedName>
    <alternativeName>
        <fullName evidence="10">Aminoglycoside phosphotransferase domain-containing protein 1</fullName>
    </alternativeName>
</protein>
<feature type="domain" description="Aminoglycoside phosphotransferase" evidence="12">
    <location>
        <begin position="52"/>
        <end position="295"/>
    </location>
</feature>
<dbReference type="OMA" id="AAHSCQL"/>
<comment type="function">
    <text evidence="7">Catalyzes the GTP-dependent phosphorylation of 5-hydroxy-L-lysine.</text>
</comment>
<dbReference type="Bgee" id="ENSOANG00000044759">
    <property type="expression patterns" value="Expressed in adult mammalian kidney and 7 other cell types or tissues"/>
</dbReference>
<keyword evidence="5" id="KW-0418">Kinase</keyword>
<dbReference type="GeneID" id="100082548"/>
<comment type="catalytic activity">
    <reaction evidence="6">
        <text>(5R)-5-hydroxy-L-lysine + GTP = (5R)-5-phosphooxy-L-lysine + GDP + H(+)</text>
        <dbReference type="Rhea" id="RHEA:19049"/>
        <dbReference type="ChEBI" id="CHEBI:15378"/>
        <dbReference type="ChEBI" id="CHEBI:37565"/>
        <dbReference type="ChEBI" id="CHEBI:57882"/>
        <dbReference type="ChEBI" id="CHEBI:58189"/>
        <dbReference type="ChEBI" id="CHEBI:58357"/>
        <dbReference type="EC" id="2.7.1.81"/>
    </reaction>
</comment>
<dbReference type="FunFam" id="3.90.1200.10:FF:000007">
    <property type="entry name" value="hydroxylysine kinase isoform X1"/>
    <property type="match status" value="1"/>
</dbReference>
<keyword evidence="14" id="KW-1185">Reference proteome</keyword>
<dbReference type="PANTHER" id="PTHR21064:SF1">
    <property type="entry name" value="HYDROXYLYSINE KINASE"/>
    <property type="match status" value="1"/>
</dbReference>
<name>A0A6I8PAN9_ORNAN</name>
<dbReference type="EC" id="2.7.1.81" evidence="8"/>
<dbReference type="Gene3D" id="3.90.1200.10">
    <property type="match status" value="1"/>
</dbReference>
<dbReference type="GO" id="GO:0047992">
    <property type="term" value="F:hydroxylysine kinase activity"/>
    <property type="evidence" value="ECO:0007669"/>
    <property type="project" value="UniProtKB-EC"/>
</dbReference>
<evidence type="ECO:0000256" key="1">
    <source>
        <dbReference type="ARBA" id="ARBA00004496"/>
    </source>
</evidence>
<feature type="region of interest" description="Disordered" evidence="11">
    <location>
        <begin position="1"/>
        <end position="27"/>
    </location>
</feature>
<dbReference type="RefSeq" id="XP_028920231.1">
    <property type="nucleotide sequence ID" value="XM_029064398.2"/>
</dbReference>
<evidence type="ECO:0000313" key="14">
    <source>
        <dbReference type="Proteomes" id="UP000002279"/>
    </source>
</evidence>
<dbReference type="GO" id="GO:0019202">
    <property type="term" value="F:amino acid kinase activity"/>
    <property type="evidence" value="ECO:0000318"/>
    <property type="project" value="GO_Central"/>
</dbReference>
<evidence type="ECO:0000256" key="7">
    <source>
        <dbReference type="ARBA" id="ARBA00037368"/>
    </source>
</evidence>
<dbReference type="PANTHER" id="PTHR21064">
    <property type="entry name" value="AMINOGLYCOSIDE PHOSPHOTRANSFERASE DOMAIN-CONTAINING PROTEIN-RELATED"/>
    <property type="match status" value="1"/>
</dbReference>
<evidence type="ECO:0000256" key="2">
    <source>
        <dbReference type="ARBA" id="ARBA00006219"/>
    </source>
</evidence>
<evidence type="ECO:0000256" key="11">
    <source>
        <dbReference type="SAM" id="MobiDB-lite"/>
    </source>
</evidence>
<dbReference type="GO" id="GO:0005737">
    <property type="term" value="C:cytoplasm"/>
    <property type="evidence" value="ECO:0007669"/>
    <property type="project" value="UniProtKB-SubCell"/>
</dbReference>
<organism evidence="13 14">
    <name type="scientific">Ornithorhynchus anatinus</name>
    <name type="common">Duckbill platypus</name>
    <dbReference type="NCBI Taxonomy" id="9258"/>
    <lineage>
        <taxon>Eukaryota</taxon>
        <taxon>Metazoa</taxon>
        <taxon>Chordata</taxon>
        <taxon>Craniata</taxon>
        <taxon>Vertebrata</taxon>
        <taxon>Euteleostomi</taxon>
        <taxon>Mammalia</taxon>
        <taxon>Monotremata</taxon>
        <taxon>Ornithorhynchidae</taxon>
        <taxon>Ornithorhynchus</taxon>
    </lineage>
</organism>
<gene>
    <name evidence="13" type="primary">HYKK</name>
</gene>
<dbReference type="Pfam" id="PF01636">
    <property type="entry name" value="APH"/>
    <property type="match status" value="1"/>
</dbReference>
<dbReference type="InterPro" id="IPR011009">
    <property type="entry name" value="Kinase-like_dom_sf"/>
</dbReference>
<evidence type="ECO:0000256" key="3">
    <source>
        <dbReference type="ARBA" id="ARBA00022490"/>
    </source>
</evidence>
<reference evidence="13 14" key="1">
    <citation type="journal article" date="2008" name="Nature">
        <title>Genome analysis of the platypus reveals unique signatures of evolution.</title>
        <authorList>
            <person name="Warren W.C."/>
            <person name="Hillier L.W."/>
            <person name="Marshall Graves J.A."/>
            <person name="Birney E."/>
            <person name="Ponting C.P."/>
            <person name="Grutzner F."/>
            <person name="Belov K."/>
            <person name="Miller W."/>
            <person name="Clarke L."/>
            <person name="Chinwalla A.T."/>
            <person name="Yang S.P."/>
            <person name="Heger A."/>
            <person name="Locke D.P."/>
            <person name="Miethke P."/>
            <person name="Waters P.D."/>
            <person name="Veyrunes F."/>
            <person name="Fulton L."/>
            <person name="Fulton B."/>
            <person name="Graves T."/>
            <person name="Wallis J."/>
            <person name="Puente X.S."/>
            <person name="Lopez-Otin C."/>
            <person name="Ordonez G.R."/>
            <person name="Eichler E.E."/>
            <person name="Chen L."/>
            <person name="Cheng Z."/>
            <person name="Deakin J.E."/>
            <person name="Alsop A."/>
            <person name="Thompson K."/>
            <person name="Kirby P."/>
            <person name="Papenfuss A.T."/>
            <person name="Wakefield M.J."/>
            <person name="Olender T."/>
            <person name="Lancet D."/>
            <person name="Huttley G.A."/>
            <person name="Smit A.F."/>
            <person name="Pask A."/>
            <person name="Temple-Smith P."/>
            <person name="Batzer M.A."/>
            <person name="Walker J.A."/>
            <person name="Konkel M.K."/>
            <person name="Harris R.S."/>
            <person name="Whittington C.M."/>
            <person name="Wong E.S."/>
            <person name="Gemmell N.J."/>
            <person name="Buschiazzo E."/>
            <person name="Vargas Jentzsch I.M."/>
            <person name="Merkel A."/>
            <person name="Schmitz J."/>
            <person name="Zemann A."/>
            <person name="Churakov G."/>
            <person name="Kriegs J.O."/>
            <person name="Brosius J."/>
            <person name="Murchison E.P."/>
            <person name="Sachidanandam R."/>
            <person name="Smith C."/>
            <person name="Hannon G.J."/>
            <person name="Tsend-Ayush E."/>
            <person name="McMillan D."/>
            <person name="Attenborough R."/>
            <person name="Rens W."/>
            <person name="Ferguson-Smith M."/>
            <person name="Lefevre C.M."/>
            <person name="Sharp J.A."/>
            <person name="Nicholas K.R."/>
            <person name="Ray D.A."/>
            <person name="Kube M."/>
            <person name="Reinhardt R."/>
            <person name="Pringle T.H."/>
            <person name="Taylor J."/>
            <person name="Jones R.C."/>
            <person name="Nixon B."/>
            <person name="Dacheux J.L."/>
            <person name="Niwa H."/>
            <person name="Sekita Y."/>
            <person name="Huang X."/>
            <person name="Stark A."/>
            <person name="Kheradpour P."/>
            <person name="Kellis M."/>
            <person name="Flicek P."/>
            <person name="Chen Y."/>
            <person name="Webber C."/>
            <person name="Hardison R."/>
            <person name="Nelson J."/>
            <person name="Hallsworth-Pepin K."/>
            <person name="Delehaunty K."/>
            <person name="Markovic C."/>
            <person name="Minx P."/>
            <person name="Feng Y."/>
            <person name="Kremitzki C."/>
            <person name="Mitreva M."/>
            <person name="Glasscock J."/>
            <person name="Wylie T."/>
            <person name="Wohldmann P."/>
            <person name="Thiru P."/>
            <person name="Nhan M.N."/>
            <person name="Pohl C.S."/>
            <person name="Smith S.M."/>
            <person name="Hou S."/>
            <person name="Nefedov M."/>
            <person name="de Jong P.J."/>
            <person name="Renfree M.B."/>
            <person name="Mardis E.R."/>
            <person name="Wilson R.K."/>
        </authorList>
    </citation>
    <scope>NUCLEOTIDE SEQUENCE [LARGE SCALE GENOMIC DNA]</scope>
    <source>
        <strain evidence="13 14">Glennie</strain>
    </source>
</reference>
<dbReference type="AlphaFoldDB" id="A0A6I8PAN9"/>
<dbReference type="InterPro" id="IPR002575">
    <property type="entry name" value="Aminoglycoside_PTrfase"/>
</dbReference>
<dbReference type="InParanoid" id="A0A6I8PAN9"/>
<dbReference type="Ensembl" id="ENSOANT00000053736.1">
    <property type="protein sequence ID" value="ENSOANP00000049829.1"/>
    <property type="gene ID" value="ENSOANG00000044759.1"/>
</dbReference>
<evidence type="ECO:0000313" key="13">
    <source>
        <dbReference type="Ensembl" id="ENSOANP00000049829.1"/>
    </source>
</evidence>
<dbReference type="KEGG" id="oaa:100082548"/>